<dbReference type="EMBL" id="KV878336">
    <property type="protein sequence ID" value="OJJ51709.1"/>
    <property type="molecule type" value="Genomic_DNA"/>
</dbReference>
<gene>
    <name evidence="2" type="ORF">ASPZODRAFT_55295</name>
</gene>
<dbReference type="Proteomes" id="UP000184188">
    <property type="component" value="Unassembled WGS sequence"/>
</dbReference>
<evidence type="ECO:0000313" key="2">
    <source>
        <dbReference type="EMBL" id="OJJ51709.1"/>
    </source>
</evidence>
<sequence length="509" mass="55709">MPTRLPLYATPFRPSPSPRQAPWQLKQGHTARGSSLRAVSSASTWLTGNPTAVSTDDILSTLPDLRSSTQTKIPVLLLTPGFSSWIDPAHAFLDRCVNQLFKASPNATPPSTVHFVTAIVDKIPTPREKIESSSTADLESEGISLLLIDASNVQGKAASSRLVRDTQTEESALLLRTQAASSRQVYEVGLRLANTVFLTGKESTIAGMRWKYDDASEKFWLEKTVDLSKCVVKTTGENARASVSLPLYPVCQRRTVVSSMGNILRQISKPTTNGSVQPMPASSELEKDLPRYIKEHNIVDQRVSVWALVEGPDHLVDPTQETSHSRVIESIRRGGKLHRVVSGGGGWGKKQGLLSLDPEISFLEADQQETMPLLESLFTESHSTDTPVDLPLLFDQDTVDSLTTLSQVARQGDHIQFFVSVDPETIEYAHSEISQDAQAKITSYQFGVVADPEAAPGLNSTEESDLRIIPNYFGAASEKAMTYTQLNPEAESIVRTKLDIPGARVELSF</sequence>
<reference evidence="3" key="1">
    <citation type="journal article" date="2017" name="Genome Biol.">
        <title>Comparative genomics reveals high biological diversity and specific adaptations in the industrially and medically important fungal genus Aspergillus.</title>
        <authorList>
            <person name="de Vries R.P."/>
            <person name="Riley R."/>
            <person name="Wiebenga A."/>
            <person name="Aguilar-Osorio G."/>
            <person name="Amillis S."/>
            <person name="Uchima C.A."/>
            <person name="Anderluh G."/>
            <person name="Asadollahi M."/>
            <person name="Askin M."/>
            <person name="Barry K."/>
            <person name="Battaglia E."/>
            <person name="Bayram O."/>
            <person name="Benocci T."/>
            <person name="Braus-Stromeyer S.A."/>
            <person name="Caldana C."/>
            <person name="Canovas D."/>
            <person name="Cerqueira G.C."/>
            <person name="Chen F."/>
            <person name="Chen W."/>
            <person name="Choi C."/>
            <person name="Clum A."/>
            <person name="Dos Santos R.A."/>
            <person name="Damasio A.R."/>
            <person name="Diallinas G."/>
            <person name="Emri T."/>
            <person name="Fekete E."/>
            <person name="Flipphi M."/>
            <person name="Freyberg S."/>
            <person name="Gallo A."/>
            <person name="Gournas C."/>
            <person name="Habgood R."/>
            <person name="Hainaut M."/>
            <person name="Harispe M.L."/>
            <person name="Henrissat B."/>
            <person name="Hilden K.S."/>
            <person name="Hope R."/>
            <person name="Hossain A."/>
            <person name="Karabika E."/>
            <person name="Karaffa L."/>
            <person name="Karanyi Z."/>
            <person name="Krasevec N."/>
            <person name="Kuo A."/>
            <person name="Kusch H."/>
            <person name="LaButti K."/>
            <person name="Lagendijk E.L."/>
            <person name="Lapidus A."/>
            <person name="Levasseur A."/>
            <person name="Lindquist E."/>
            <person name="Lipzen A."/>
            <person name="Logrieco A.F."/>
            <person name="MacCabe A."/>
            <person name="Maekelae M.R."/>
            <person name="Malavazi I."/>
            <person name="Melin P."/>
            <person name="Meyer V."/>
            <person name="Mielnichuk N."/>
            <person name="Miskei M."/>
            <person name="Molnar A.P."/>
            <person name="Mule G."/>
            <person name="Ngan C.Y."/>
            <person name="Orejas M."/>
            <person name="Orosz E."/>
            <person name="Ouedraogo J.P."/>
            <person name="Overkamp K.M."/>
            <person name="Park H.-S."/>
            <person name="Perrone G."/>
            <person name="Piumi F."/>
            <person name="Punt P.J."/>
            <person name="Ram A.F."/>
            <person name="Ramon A."/>
            <person name="Rauscher S."/>
            <person name="Record E."/>
            <person name="Riano-Pachon D.M."/>
            <person name="Robert V."/>
            <person name="Roehrig J."/>
            <person name="Ruller R."/>
            <person name="Salamov A."/>
            <person name="Salih N.S."/>
            <person name="Samson R.A."/>
            <person name="Sandor E."/>
            <person name="Sanguinetti M."/>
            <person name="Schuetze T."/>
            <person name="Sepcic K."/>
            <person name="Shelest E."/>
            <person name="Sherlock G."/>
            <person name="Sophianopoulou V."/>
            <person name="Squina F.M."/>
            <person name="Sun H."/>
            <person name="Susca A."/>
            <person name="Todd R.B."/>
            <person name="Tsang A."/>
            <person name="Unkles S.E."/>
            <person name="van de Wiele N."/>
            <person name="van Rossen-Uffink D."/>
            <person name="Oliveira J.V."/>
            <person name="Vesth T.C."/>
            <person name="Visser J."/>
            <person name="Yu J.-H."/>
            <person name="Zhou M."/>
            <person name="Andersen M.R."/>
            <person name="Archer D.B."/>
            <person name="Baker S.E."/>
            <person name="Benoit I."/>
            <person name="Brakhage A.A."/>
            <person name="Braus G.H."/>
            <person name="Fischer R."/>
            <person name="Frisvad J.C."/>
            <person name="Goldman G.H."/>
            <person name="Houbraken J."/>
            <person name="Oakley B."/>
            <person name="Pocsi I."/>
            <person name="Scazzocchio C."/>
            <person name="Seiboth B."/>
            <person name="vanKuyk P.A."/>
            <person name="Wortman J."/>
            <person name="Dyer P.S."/>
            <person name="Grigoriev I.V."/>
        </authorList>
    </citation>
    <scope>NUCLEOTIDE SEQUENCE [LARGE SCALE GENOMIC DNA]</scope>
    <source>
        <strain evidence="3">CBS 506.65</strain>
    </source>
</reference>
<dbReference type="OrthoDB" id="1744869at2759"/>
<dbReference type="GeneID" id="34615000"/>
<dbReference type="VEuPathDB" id="FungiDB:ASPZODRAFT_55295"/>
<protein>
    <submittedName>
        <fullName evidence="2">Uncharacterized protein</fullName>
    </submittedName>
</protein>
<evidence type="ECO:0000256" key="1">
    <source>
        <dbReference type="SAM" id="MobiDB-lite"/>
    </source>
</evidence>
<dbReference type="RefSeq" id="XP_022586219.1">
    <property type="nucleotide sequence ID" value="XM_022728536.1"/>
</dbReference>
<keyword evidence="3" id="KW-1185">Reference proteome</keyword>
<proteinExistence type="predicted"/>
<dbReference type="STRING" id="1073090.A0A1L9SX21"/>
<organism evidence="2 3">
    <name type="scientific">Penicilliopsis zonata CBS 506.65</name>
    <dbReference type="NCBI Taxonomy" id="1073090"/>
    <lineage>
        <taxon>Eukaryota</taxon>
        <taxon>Fungi</taxon>
        <taxon>Dikarya</taxon>
        <taxon>Ascomycota</taxon>
        <taxon>Pezizomycotina</taxon>
        <taxon>Eurotiomycetes</taxon>
        <taxon>Eurotiomycetidae</taxon>
        <taxon>Eurotiales</taxon>
        <taxon>Aspergillaceae</taxon>
        <taxon>Penicilliopsis</taxon>
    </lineage>
</organism>
<evidence type="ECO:0000313" key="3">
    <source>
        <dbReference type="Proteomes" id="UP000184188"/>
    </source>
</evidence>
<dbReference type="AlphaFoldDB" id="A0A1L9SX21"/>
<feature type="region of interest" description="Disordered" evidence="1">
    <location>
        <begin position="1"/>
        <end position="32"/>
    </location>
</feature>
<accession>A0A1L9SX21</accession>
<name>A0A1L9SX21_9EURO</name>